<evidence type="ECO:0000313" key="4">
    <source>
        <dbReference type="EMBL" id="MPM48936.1"/>
    </source>
</evidence>
<dbReference type="SUPFAM" id="SSF82282">
    <property type="entry name" value="Homocysteine S-methyltransferase"/>
    <property type="match status" value="1"/>
</dbReference>
<feature type="domain" description="Hcy-binding" evidence="3">
    <location>
        <begin position="48"/>
        <end position="255"/>
    </location>
</feature>
<dbReference type="Pfam" id="PF02574">
    <property type="entry name" value="S-methyl_trans"/>
    <property type="match status" value="1"/>
</dbReference>
<dbReference type="AlphaFoldDB" id="A0A645A7P6"/>
<sequence length="405" mass="44312">MEDYWHRRHLADACATTEQAVGEDSPVRYFEAVVEGVVPIPTGDLADWLDTPCDAVVLPAFEANRLRLEGTGYEGRLTEYAAKLLTRSERADEDMVFGAAIWPCHDPGEIERHIDRRIAAYAEQAAALERAGFDFLHIFDMQDLSEGRAALLAAREATHLPVIVSVSCDEDGMVGEADVMACLAVCQGIGCAAFGLSCYNRPDVVEEQLARLYPYAAVPLFAKLDAYEQDGFEKNLMSPGRFAAHVRGCLESGATSVFTGAGAVAEYAQLAGIELAGFSECQITAGPKDEAAILSATSREAHFIDPLLDISEPLFVDTGLDEAIYDIEQSGVDAVKIHLREVDDIELFSESLYMLSLPLCLSADDLTLFERAAMLYPGRALYDGTCDFEEEKLRPILEKYGIIEL</sequence>
<dbReference type="EMBL" id="VSSQ01012315">
    <property type="protein sequence ID" value="MPM48936.1"/>
    <property type="molecule type" value="Genomic_DNA"/>
</dbReference>
<keyword evidence="2" id="KW-0808">Transferase</keyword>
<comment type="caution">
    <text evidence="4">The sequence shown here is derived from an EMBL/GenBank/DDBJ whole genome shotgun (WGS) entry which is preliminary data.</text>
</comment>
<evidence type="ECO:0000256" key="2">
    <source>
        <dbReference type="ARBA" id="ARBA00022679"/>
    </source>
</evidence>
<evidence type="ECO:0000259" key="3">
    <source>
        <dbReference type="Pfam" id="PF02574"/>
    </source>
</evidence>
<dbReference type="GO" id="GO:0008168">
    <property type="term" value="F:methyltransferase activity"/>
    <property type="evidence" value="ECO:0007669"/>
    <property type="project" value="UniProtKB-KW"/>
</dbReference>
<evidence type="ECO:0000256" key="1">
    <source>
        <dbReference type="ARBA" id="ARBA00022603"/>
    </source>
</evidence>
<dbReference type="InterPro" id="IPR036589">
    <property type="entry name" value="HCY_dom_sf"/>
</dbReference>
<accession>A0A645A7P6</accession>
<name>A0A645A7P6_9ZZZZ</name>
<dbReference type="Gene3D" id="3.20.20.330">
    <property type="entry name" value="Homocysteine-binding-like domain"/>
    <property type="match status" value="1"/>
</dbReference>
<dbReference type="InterPro" id="IPR003726">
    <property type="entry name" value="HCY_dom"/>
</dbReference>
<organism evidence="4">
    <name type="scientific">bioreactor metagenome</name>
    <dbReference type="NCBI Taxonomy" id="1076179"/>
    <lineage>
        <taxon>unclassified sequences</taxon>
        <taxon>metagenomes</taxon>
        <taxon>ecological metagenomes</taxon>
    </lineage>
</organism>
<keyword evidence="1" id="KW-0489">Methyltransferase</keyword>
<proteinExistence type="predicted"/>
<dbReference type="GO" id="GO:0032259">
    <property type="term" value="P:methylation"/>
    <property type="evidence" value="ECO:0007669"/>
    <property type="project" value="UniProtKB-KW"/>
</dbReference>
<gene>
    <name evidence="4" type="ORF">SDC9_95663</name>
</gene>
<reference evidence="4" key="1">
    <citation type="submission" date="2019-08" db="EMBL/GenBank/DDBJ databases">
        <authorList>
            <person name="Kucharzyk K."/>
            <person name="Murdoch R.W."/>
            <person name="Higgins S."/>
            <person name="Loffler F."/>
        </authorList>
    </citation>
    <scope>NUCLEOTIDE SEQUENCE</scope>
</reference>
<protein>
    <recommendedName>
        <fullName evidence="3">Hcy-binding domain-containing protein</fullName>
    </recommendedName>
</protein>